<accession>A0A221VXN5</accession>
<protein>
    <recommendedName>
        <fullName evidence="2">histidine kinase</fullName>
        <ecNumber evidence="2">2.7.13.3</ecNumber>
    </recommendedName>
</protein>
<dbReference type="Pfam" id="PF13796">
    <property type="entry name" value="Sensor"/>
    <property type="match status" value="1"/>
</dbReference>
<dbReference type="GO" id="GO:0005524">
    <property type="term" value="F:ATP binding"/>
    <property type="evidence" value="ECO:0007669"/>
    <property type="project" value="UniProtKB-KW"/>
</dbReference>
<keyword evidence="12" id="KW-1185">Reference proteome</keyword>
<evidence type="ECO:0000259" key="10">
    <source>
        <dbReference type="Pfam" id="PF13796"/>
    </source>
</evidence>
<dbReference type="InterPro" id="IPR036890">
    <property type="entry name" value="HATPase_C_sf"/>
</dbReference>
<evidence type="ECO:0000256" key="4">
    <source>
        <dbReference type="ARBA" id="ARBA00022679"/>
    </source>
</evidence>
<keyword evidence="6 11" id="KW-0418">Kinase</keyword>
<dbReference type="EC" id="2.7.13.3" evidence="2"/>
<evidence type="ECO:0000256" key="2">
    <source>
        <dbReference type="ARBA" id="ARBA00012438"/>
    </source>
</evidence>
<dbReference type="Gene3D" id="3.30.565.10">
    <property type="entry name" value="Histidine kinase-like ATPase, C-terminal domain"/>
    <property type="match status" value="1"/>
</dbReference>
<feature type="domain" description="Putative sensor" evidence="10">
    <location>
        <begin position="25"/>
        <end position="196"/>
    </location>
</feature>
<organism evidence="11 12">
    <name type="scientific">Actinoalloteichus hoggarensis</name>
    <dbReference type="NCBI Taxonomy" id="1470176"/>
    <lineage>
        <taxon>Bacteria</taxon>
        <taxon>Bacillati</taxon>
        <taxon>Actinomycetota</taxon>
        <taxon>Actinomycetes</taxon>
        <taxon>Pseudonocardiales</taxon>
        <taxon>Pseudonocardiaceae</taxon>
        <taxon>Actinoalloteichus</taxon>
    </lineage>
</organism>
<evidence type="ECO:0000256" key="7">
    <source>
        <dbReference type="ARBA" id="ARBA00022840"/>
    </source>
</evidence>
<dbReference type="CDD" id="cd16917">
    <property type="entry name" value="HATPase_UhpB-NarQ-NarX-like"/>
    <property type="match status" value="1"/>
</dbReference>
<evidence type="ECO:0000256" key="8">
    <source>
        <dbReference type="ARBA" id="ARBA00023012"/>
    </source>
</evidence>
<keyword evidence="8" id="KW-0902">Two-component regulatory system</keyword>
<keyword evidence="3" id="KW-0597">Phosphoprotein</keyword>
<keyword evidence="4 11" id="KW-0808">Transferase</keyword>
<evidence type="ECO:0000256" key="6">
    <source>
        <dbReference type="ARBA" id="ARBA00022777"/>
    </source>
</evidence>
<dbReference type="InterPro" id="IPR011712">
    <property type="entry name" value="Sig_transdc_His_kin_sub3_dim/P"/>
</dbReference>
<dbReference type="InterPro" id="IPR025828">
    <property type="entry name" value="Put_sensor_dom"/>
</dbReference>
<dbReference type="EMBL" id="CP022521">
    <property type="protein sequence ID" value="ASO18265.1"/>
    <property type="molecule type" value="Genomic_DNA"/>
</dbReference>
<evidence type="ECO:0000313" key="11">
    <source>
        <dbReference type="EMBL" id="ASO18265.1"/>
    </source>
</evidence>
<dbReference type="GO" id="GO:0016020">
    <property type="term" value="C:membrane"/>
    <property type="evidence" value="ECO:0007669"/>
    <property type="project" value="InterPro"/>
</dbReference>
<dbReference type="OrthoDB" id="5241729at2"/>
<dbReference type="InterPro" id="IPR050482">
    <property type="entry name" value="Sensor_HK_TwoCompSys"/>
</dbReference>
<dbReference type="Proteomes" id="UP000204221">
    <property type="component" value="Chromosome"/>
</dbReference>
<evidence type="ECO:0000256" key="5">
    <source>
        <dbReference type="ARBA" id="ARBA00022741"/>
    </source>
</evidence>
<sequence length="416" mass="44954">MTTAATRRVGRLPLLGWSFIFTVYSLLGIALIILMTVSSLLLVLTVGLPLVVGFAYSIRGYNDVYRLWAGHILDRTVIRPYRPTPKGNLVSRLRAIGADPATYRDYAWLWVNVVLGFAISIVSLALFAGAIFYFIKPGLVQFVPDGVFDMYIGPVTISRTENTMLYWVPALISFGLWWWLSPKMMVGYARLAAVMLGISERARLSQRVDALASSRAETVGTQAAELRRIERDLHDGAQARLVALGMSLGMAEEMLSNNPAVAQELLTEARQSTSLALSELRDLVRGIHPPVLSDRGLTGGIQALAIGSPLQVQVDVSLPERLPAPVESAAYFAVAEVLTNAAKHSGATEAWVRARHVRGSLSVLVGDDGRGGVVQDTAGGLHGIERRLSAFDGTMHISSPAGGPTIISIELPCVPE</sequence>
<dbReference type="AlphaFoldDB" id="A0A221VXN5"/>
<evidence type="ECO:0000313" key="12">
    <source>
        <dbReference type="Proteomes" id="UP000204221"/>
    </source>
</evidence>
<dbReference type="RefSeq" id="WP_093944099.1">
    <property type="nucleotide sequence ID" value="NZ_JACHJM010000004.1"/>
</dbReference>
<keyword evidence="5" id="KW-0547">Nucleotide-binding</keyword>
<dbReference type="PANTHER" id="PTHR24421">
    <property type="entry name" value="NITRATE/NITRITE SENSOR PROTEIN NARX-RELATED"/>
    <property type="match status" value="1"/>
</dbReference>
<keyword evidence="7" id="KW-0067">ATP-binding</keyword>
<evidence type="ECO:0000259" key="9">
    <source>
        <dbReference type="Pfam" id="PF07730"/>
    </source>
</evidence>
<dbReference type="PANTHER" id="PTHR24421:SF10">
    <property type="entry name" value="NITRATE_NITRITE SENSOR PROTEIN NARQ"/>
    <property type="match status" value="1"/>
</dbReference>
<reference evidence="11 12" key="1">
    <citation type="submission" date="2017-07" db="EMBL/GenBank/DDBJ databases">
        <title>Complete genome sequence of Actinoalloteichus hoggarensis DSM 45943, type strain of Actinoalloteichus hoggarensis.</title>
        <authorList>
            <person name="Ruckert C."/>
            <person name="Nouioui I."/>
            <person name="Willmese J."/>
            <person name="van Wezel G."/>
            <person name="Klenk H.-P."/>
            <person name="Kalinowski J."/>
            <person name="Zotchev S.B."/>
        </authorList>
    </citation>
    <scope>NUCLEOTIDE SEQUENCE [LARGE SCALE GENOMIC DNA]</scope>
    <source>
        <strain evidence="11 12">DSM 45943</strain>
    </source>
</reference>
<comment type="catalytic activity">
    <reaction evidence="1">
        <text>ATP + protein L-histidine = ADP + protein N-phospho-L-histidine.</text>
        <dbReference type="EC" id="2.7.13.3"/>
    </reaction>
</comment>
<dbReference type="Pfam" id="PF07730">
    <property type="entry name" value="HisKA_3"/>
    <property type="match status" value="1"/>
</dbReference>
<dbReference type="GO" id="GO:0000155">
    <property type="term" value="F:phosphorelay sensor kinase activity"/>
    <property type="evidence" value="ECO:0007669"/>
    <property type="project" value="InterPro"/>
</dbReference>
<proteinExistence type="predicted"/>
<dbReference type="KEGG" id="ahg:AHOG_03025"/>
<feature type="domain" description="Signal transduction histidine kinase subgroup 3 dimerisation and phosphoacceptor" evidence="9">
    <location>
        <begin position="225"/>
        <end position="292"/>
    </location>
</feature>
<dbReference type="GO" id="GO:0046983">
    <property type="term" value="F:protein dimerization activity"/>
    <property type="evidence" value="ECO:0007669"/>
    <property type="project" value="InterPro"/>
</dbReference>
<dbReference type="SUPFAM" id="SSF55874">
    <property type="entry name" value="ATPase domain of HSP90 chaperone/DNA topoisomerase II/histidine kinase"/>
    <property type="match status" value="1"/>
</dbReference>
<dbReference type="Gene3D" id="1.20.5.1930">
    <property type="match status" value="1"/>
</dbReference>
<evidence type="ECO:0000256" key="3">
    <source>
        <dbReference type="ARBA" id="ARBA00022553"/>
    </source>
</evidence>
<evidence type="ECO:0000256" key="1">
    <source>
        <dbReference type="ARBA" id="ARBA00000085"/>
    </source>
</evidence>
<name>A0A221VXN5_9PSEU</name>
<gene>
    <name evidence="11" type="primary">desK2</name>
    <name evidence="11" type="ORF">AHOG_03025</name>
</gene>